<dbReference type="Proteomes" id="UP000474024">
    <property type="component" value="Unassembled WGS sequence"/>
</dbReference>
<reference evidence="1 2" key="1">
    <citation type="submission" date="2019-08" db="EMBL/GenBank/DDBJ databases">
        <title>In-depth cultivation of the pig gut microbiome towards novel bacterial diversity and tailored functional studies.</title>
        <authorList>
            <person name="Wylensek D."/>
            <person name="Hitch T.C.A."/>
            <person name="Clavel T."/>
        </authorList>
    </citation>
    <scope>NUCLEOTIDE SEQUENCE [LARGE SCALE GENOMIC DNA]</scope>
    <source>
        <strain evidence="1 2">MUC/MUC-530-WT-4D</strain>
    </source>
</reference>
<accession>A0A6L5YPP6</accession>
<proteinExistence type="predicted"/>
<sequence length="158" mass="18922">MKMTNSSECLDDIRDKMKQESKEYESQNPDKIPFSRLKNRKKVELQFEDGAVVLPTMDQLFLETKQGKLFWQWVDMKYQSMEKHYVYETYYDSAYIQIEALERMDPYGGEKITYKVAFHPMHGMDAGYTTSKHEYRKFLPMMHENSRKVLEKYHSVSA</sequence>
<evidence type="ECO:0000313" key="1">
    <source>
        <dbReference type="EMBL" id="MST74335.1"/>
    </source>
</evidence>
<name>A0A6L5YPP6_9FIRM</name>
<comment type="caution">
    <text evidence="1">The sequence shown here is derived from an EMBL/GenBank/DDBJ whole genome shotgun (WGS) entry which is preliminary data.</text>
</comment>
<keyword evidence="2" id="KW-1185">Reference proteome</keyword>
<evidence type="ECO:0000313" key="2">
    <source>
        <dbReference type="Proteomes" id="UP000474024"/>
    </source>
</evidence>
<dbReference type="EMBL" id="VUNI01000005">
    <property type="protein sequence ID" value="MST74335.1"/>
    <property type="molecule type" value="Genomic_DNA"/>
</dbReference>
<protein>
    <submittedName>
        <fullName evidence="1">Uncharacterized protein</fullName>
    </submittedName>
</protein>
<gene>
    <name evidence="1" type="ORF">FYJ75_04700</name>
</gene>
<dbReference type="AlphaFoldDB" id="A0A6L5YPP6"/>
<organism evidence="1 2">
    <name type="scientific">Roseburia porci</name>
    <dbReference type="NCBI Taxonomy" id="2605790"/>
    <lineage>
        <taxon>Bacteria</taxon>
        <taxon>Bacillati</taxon>
        <taxon>Bacillota</taxon>
        <taxon>Clostridia</taxon>
        <taxon>Lachnospirales</taxon>
        <taxon>Lachnospiraceae</taxon>
        <taxon>Roseburia</taxon>
    </lineage>
</organism>